<gene>
    <name evidence="7" type="ORF">HETIRDRAFT_431647</name>
</gene>
<dbReference type="SUPFAM" id="SSF49863">
    <property type="entry name" value="Hyaluronate lyase-like, C-terminal domain"/>
    <property type="match status" value="1"/>
</dbReference>
<dbReference type="SUPFAM" id="SSF74650">
    <property type="entry name" value="Galactose mutarotase-like"/>
    <property type="match status" value="1"/>
</dbReference>
<dbReference type="GeneID" id="20674553"/>
<evidence type="ECO:0000259" key="6">
    <source>
        <dbReference type="Pfam" id="PF08124"/>
    </source>
</evidence>
<dbReference type="HOGENOM" id="CLU_004172_3_0_1"/>
<dbReference type="GO" id="GO:0030246">
    <property type="term" value="F:carbohydrate binding"/>
    <property type="evidence" value="ECO:0007669"/>
    <property type="project" value="InterPro"/>
</dbReference>
<dbReference type="InterPro" id="IPR038970">
    <property type="entry name" value="Lyase_8"/>
</dbReference>
<dbReference type="Pfam" id="PF02278">
    <property type="entry name" value="Lyase_8"/>
    <property type="match status" value="1"/>
</dbReference>
<dbReference type="OrthoDB" id="5980780at2759"/>
<evidence type="ECO:0000256" key="1">
    <source>
        <dbReference type="ARBA" id="ARBA00006699"/>
    </source>
</evidence>
<keyword evidence="3" id="KW-0456">Lyase</keyword>
<dbReference type="Pfam" id="PF08124">
    <property type="entry name" value="Lyase_8_N"/>
    <property type="match status" value="1"/>
</dbReference>
<dbReference type="Gene3D" id="1.50.10.100">
    <property type="entry name" value="Chondroitin AC/alginate lyase"/>
    <property type="match status" value="1"/>
</dbReference>
<dbReference type="InterPro" id="IPR008929">
    <property type="entry name" value="Chondroitin_lyas"/>
</dbReference>
<dbReference type="InterPro" id="IPR014718">
    <property type="entry name" value="GH-type_carb-bd"/>
</dbReference>
<evidence type="ECO:0000313" key="8">
    <source>
        <dbReference type="Proteomes" id="UP000030671"/>
    </source>
</evidence>
<dbReference type="Gene3D" id="2.60.220.10">
    <property type="entry name" value="Polysaccharide lyase family 8-like, C-terminal"/>
    <property type="match status" value="1"/>
</dbReference>
<dbReference type="InParanoid" id="W4KN28"/>
<dbReference type="RefSeq" id="XP_009541172.1">
    <property type="nucleotide sequence ID" value="XM_009542877.1"/>
</dbReference>
<dbReference type="InterPro" id="IPR003159">
    <property type="entry name" value="Lyase_8_central_dom"/>
</dbReference>
<dbReference type="InterPro" id="IPR012970">
    <property type="entry name" value="Lyase_8_alpha_N"/>
</dbReference>
<accession>W4KN28</accession>
<evidence type="ECO:0000313" key="7">
    <source>
        <dbReference type="EMBL" id="ETW87248.1"/>
    </source>
</evidence>
<dbReference type="Gene3D" id="2.70.98.10">
    <property type="match status" value="1"/>
</dbReference>
<feature type="domain" description="Polysaccharide lyase family 8 central" evidence="4">
    <location>
        <begin position="429"/>
        <end position="612"/>
    </location>
</feature>
<organism evidence="7 8">
    <name type="scientific">Heterobasidion irregulare (strain TC 32-1)</name>
    <dbReference type="NCBI Taxonomy" id="747525"/>
    <lineage>
        <taxon>Eukaryota</taxon>
        <taxon>Fungi</taxon>
        <taxon>Dikarya</taxon>
        <taxon>Basidiomycota</taxon>
        <taxon>Agaricomycotina</taxon>
        <taxon>Agaricomycetes</taxon>
        <taxon>Russulales</taxon>
        <taxon>Bondarzewiaceae</taxon>
        <taxon>Heterobasidion</taxon>
        <taxon>Heterobasidion annosum species complex</taxon>
    </lineage>
</organism>
<evidence type="ECO:0000259" key="5">
    <source>
        <dbReference type="Pfam" id="PF02884"/>
    </source>
</evidence>
<dbReference type="AlphaFoldDB" id="W4KN28"/>
<feature type="domain" description="Polysaccharide lyase 8 N-terminal alpha-helical" evidence="6">
    <location>
        <begin position="125"/>
        <end position="276"/>
    </location>
</feature>
<feature type="domain" description="Polysaccharide lyase family 8 C-terminal" evidence="5">
    <location>
        <begin position="630"/>
        <end position="702"/>
    </location>
</feature>
<evidence type="ECO:0000259" key="4">
    <source>
        <dbReference type="Pfam" id="PF02278"/>
    </source>
</evidence>
<evidence type="ECO:0000256" key="3">
    <source>
        <dbReference type="ARBA" id="ARBA00023239"/>
    </source>
</evidence>
<dbReference type="PANTHER" id="PTHR38481:SF1">
    <property type="entry name" value="HYALURONATE LYASE"/>
    <property type="match status" value="1"/>
</dbReference>
<name>W4KN28_HETIT</name>
<dbReference type="GO" id="GO:0016837">
    <property type="term" value="F:carbon-oxygen lyase activity, acting on polysaccharides"/>
    <property type="evidence" value="ECO:0007669"/>
    <property type="project" value="UniProtKB-ARBA"/>
</dbReference>
<evidence type="ECO:0008006" key="9">
    <source>
        <dbReference type="Google" id="ProtNLM"/>
    </source>
</evidence>
<dbReference type="Pfam" id="PF02884">
    <property type="entry name" value="Lyase_8_C"/>
    <property type="match status" value="1"/>
</dbReference>
<keyword evidence="2" id="KW-0732">Signal</keyword>
<dbReference type="eggNOG" id="ENOG502S9ZG">
    <property type="taxonomic scope" value="Eukaryota"/>
</dbReference>
<dbReference type="SUPFAM" id="SSF48230">
    <property type="entry name" value="Chondroitin AC/alginate lyase"/>
    <property type="match status" value="1"/>
</dbReference>
<dbReference type="InterPro" id="IPR004103">
    <property type="entry name" value="Lyase_8_C"/>
</dbReference>
<dbReference type="EMBL" id="KI925454">
    <property type="protein sequence ID" value="ETW87248.1"/>
    <property type="molecule type" value="Genomic_DNA"/>
</dbReference>
<dbReference type="KEGG" id="hir:HETIRDRAFT_431647"/>
<proteinExistence type="inferred from homology"/>
<dbReference type="PANTHER" id="PTHR38481">
    <property type="entry name" value="HYALURONATE LYASE"/>
    <property type="match status" value="1"/>
</dbReference>
<dbReference type="GO" id="GO:0005975">
    <property type="term" value="P:carbohydrate metabolic process"/>
    <property type="evidence" value="ECO:0007669"/>
    <property type="project" value="InterPro"/>
</dbReference>
<dbReference type="InterPro" id="IPR011071">
    <property type="entry name" value="Lyase_8-like_C"/>
</dbReference>
<reference evidence="7 8" key="1">
    <citation type="journal article" date="2012" name="New Phytol.">
        <title>Insight into trade-off between wood decay and parasitism from the genome of a fungal forest pathogen.</title>
        <authorList>
            <person name="Olson A."/>
            <person name="Aerts A."/>
            <person name="Asiegbu F."/>
            <person name="Belbahri L."/>
            <person name="Bouzid O."/>
            <person name="Broberg A."/>
            <person name="Canback B."/>
            <person name="Coutinho P.M."/>
            <person name="Cullen D."/>
            <person name="Dalman K."/>
            <person name="Deflorio G."/>
            <person name="van Diepen L.T."/>
            <person name="Dunand C."/>
            <person name="Duplessis S."/>
            <person name="Durling M."/>
            <person name="Gonthier P."/>
            <person name="Grimwood J."/>
            <person name="Fossdal C.G."/>
            <person name="Hansson D."/>
            <person name="Henrissat B."/>
            <person name="Hietala A."/>
            <person name="Himmelstrand K."/>
            <person name="Hoffmeister D."/>
            <person name="Hogberg N."/>
            <person name="James T.Y."/>
            <person name="Karlsson M."/>
            <person name="Kohler A."/>
            <person name="Kues U."/>
            <person name="Lee Y.H."/>
            <person name="Lin Y.C."/>
            <person name="Lind M."/>
            <person name="Lindquist E."/>
            <person name="Lombard V."/>
            <person name="Lucas S."/>
            <person name="Lunden K."/>
            <person name="Morin E."/>
            <person name="Murat C."/>
            <person name="Park J."/>
            <person name="Raffaello T."/>
            <person name="Rouze P."/>
            <person name="Salamov A."/>
            <person name="Schmutz J."/>
            <person name="Solheim H."/>
            <person name="Stahlberg J."/>
            <person name="Velez H."/>
            <person name="de Vries R.P."/>
            <person name="Wiebenga A."/>
            <person name="Woodward S."/>
            <person name="Yakovlev I."/>
            <person name="Garbelotto M."/>
            <person name="Martin F."/>
            <person name="Grigoriev I.V."/>
            <person name="Stenlid J."/>
        </authorList>
    </citation>
    <scope>NUCLEOTIDE SEQUENCE [LARGE SCALE GENOMIC DNA]</scope>
    <source>
        <strain evidence="7 8">TC 32-1</strain>
    </source>
</reference>
<dbReference type="InterPro" id="IPR011013">
    <property type="entry name" value="Gal_mutarotase_sf_dom"/>
</dbReference>
<evidence type="ECO:0000256" key="2">
    <source>
        <dbReference type="ARBA" id="ARBA00022729"/>
    </source>
</evidence>
<comment type="similarity">
    <text evidence="1">Belongs to the polysaccharide lyase 8 family.</text>
</comment>
<keyword evidence="8" id="KW-1185">Reference proteome</keyword>
<dbReference type="Proteomes" id="UP000030671">
    <property type="component" value="Unassembled WGS sequence"/>
</dbReference>
<dbReference type="GO" id="GO:0005576">
    <property type="term" value="C:extracellular region"/>
    <property type="evidence" value="ECO:0007669"/>
    <property type="project" value="InterPro"/>
</dbReference>
<sequence length="735" mass="80217">MQTVLQSRLGFIVTSAGNASTIPQWLSTLGPDGKWPASEVDYTTGCAAQRANWPAQTHWLRILTMSAAWHGGMANSQQYVNNSALASAISSAMNYWFQNDFTDPGCLDGGGTGICPCGTPGLWNTNWFSNVILIPRLVGESCLLFNASLSDAQKKGCTTISSRSYDTFYEGPKGYLSGANILDVAKIGIDVALLTTNITLITEAYGRIHAEVVIEPGIMVDGIKADGSFGQHGGLLYNGNYGKDFSNDVLELEIDAGGTQFAANQGSKDAFTSLIDGDQWMIYRNVLTNVLHWDFSTLPRFITFPVIDAQATGSLNINLTEIQQLGELWNSTTLNAVYNALVKRTKNANAGYLKGSRVFYANDYMVSLLREPLTTYHVLTGEQVQRGEGYVSTLKMYSTRTKNTECTNSQNVNFIRGHRRRLGLESHPWDWNLIPGTTVDYGATPLNCANAEWTGLEDFVGGVSDGNIGIAAMRYTNPYTRALSWQKTWFFLADGVQRVMVTSLSNAGDAPVYSVLDQRRHDGPIFVNGFPVPENVSSASYPYTTSLWHGNVGYTFDDPSFGLSLSVGERTGNWSAIGISTQPPATVDLFAAYIEHQDLTAPLSYTIFPGIDFRSFQDKSEDWQHTLRTLRNDALISAVLDEENDTVSIVFWDGTGGTLRFFLSSEDDPISISSNGNSAIIYSFGTDKITVSDPSQTLTNIQVDITRGWAGDTRSLDIDLPTGGKAGSSVSMDVP</sequence>
<protein>
    <recommendedName>
        <fullName evidence="9">Polysaccharide lyase family 8 protein</fullName>
    </recommendedName>
</protein>